<comment type="caution">
    <text evidence="1">The sequence shown here is derived from an EMBL/GenBank/DDBJ whole genome shotgun (WGS) entry which is preliminary data.</text>
</comment>
<evidence type="ECO:0000313" key="2">
    <source>
        <dbReference type="Proteomes" id="UP001168552"/>
    </source>
</evidence>
<dbReference type="EMBL" id="JAUHJS010000004">
    <property type="protein sequence ID" value="MDN4165804.1"/>
    <property type="molecule type" value="Genomic_DNA"/>
</dbReference>
<gene>
    <name evidence="1" type="ORF">QWY31_09835</name>
</gene>
<organism evidence="1 2">
    <name type="scientific">Shiella aurantiaca</name>
    <dbReference type="NCBI Taxonomy" id="3058365"/>
    <lineage>
        <taxon>Bacteria</taxon>
        <taxon>Pseudomonadati</taxon>
        <taxon>Bacteroidota</taxon>
        <taxon>Cytophagia</taxon>
        <taxon>Cytophagales</taxon>
        <taxon>Shiellaceae</taxon>
        <taxon>Shiella</taxon>
    </lineage>
</organism>
<dbReference type="Proteomes" id="UP001168552">
    <property type="component" value="Unassembled WGS sequence"/>
</dbReference>
<dbReference type="RefSeq" id="WP_320004334.1">
    <property type="nucleotide sequence ID" value="NZ_JAUHJS010000004.1"/>
</dbReference>
<evidence type="ECO:0008006" key="3">
    <source>
        <dbReference type="Google" id="ProtNLM"/>
    </source>
</evidence>
<sequence>MGQEKFSRLINNLNENEFKDFVSEFIKPYWKVESSVIVDGPYDAGLDIKVISKGKTAIQVTVNKKYQKKFEADLLKIKRLIDEFDYSTQFLFFISLDLTEESKLELEKKANEIGIKLDLFDAKILASFLSQIEYYNCIDILKKSIPEFLELGPRIYSNEEKLKYDVLTFSSTSQQLKKSILANSIILKIYKNPKINRSKLIEQLVEEMNLDNSRLIEREFERLKESKQIDYNPFFDSEVELTTKQLQIIERRIKLIEIDESLLLAEIANVLSKFGIDRKDDRFLNEIANKLRKLYELSASSSFNEILNKMDNPFVDSASIKDFQAYVMNIREIKENLVDSSIGFLLTRELLTVSGKYPFLKDYSIGKVIIKHVDDDFFQEYSKGKKRIVYIDTQVAIYLICCWIEPSSTWHSIDYKSAVSLVEEFKKENYSIRISELYLSEVAHHVLNFEKLAAFSGVELFDELGSSSNVFLNFFQYLKKNNEIPDDIESISDFLEELGCKKSIHESKMLAHIEGSLKNALLDIGIEVYSIPANLFKEEKFEVKRIIEEILSYRNLSKAEETIERDAAMTAWLLKDEKVNSNFDEVYFLTRDNIFYEIRKRAVSLNPSYKWWQNLRPTRFLDITSLIACNFKNISIDQDLMLLVEDISDFKDSVRKVLDVLSKIVDIKSESGRKLVKEINQIRREYVYEMDQTSMEGIETHSSIPIDVLISNLYEYYNDKKGKYGIKDLVNCINDEENLIRIKSYLLKEVKFYNKNVKWNRDIYRNLDSEIDWHYRTTSNV</sequence>
<proteinExistence type="predicted"/>
<accession>A0ABT8F6C5</accession>
<evidence type="ECO:0000313" key="1">
    <source>
        <dbReference type="EMBL" id="MDN4165804.1"/>
    </source>
</evidence>
<protein>
    <recommendedName>
        <fullName evidence="3">Restriction endonuclease type IV Mrr domain-containing protein</fullName>
    </recommendedName>
</protein>
<keyword evidence="2" id="KW-1185">Reference proteome</keyword>
<name>A0ABT8F6C5_9BACT</name>
<reference evidence="1" key="1">
    <citation type="submission" date="2023-06" db="EMBL/GenBank/DDBJ databases">
        <title>Cytophagales bacterium Strain LB-30, isolated from soil.</title>
        <authorList>
            <person name="Liu B."/>
        </authorList>
    </citation>
    <scope>NUCLEOTIDE SEQUENCE</scope>
    <source>
        <strain evidence="1">LB-30</strain>
    </source>
</reference>